<protein>
    <submittedName>
        <fullName evidence="2">Uncharacterized protein</fullName>
    </submittedName>
</protein>
<dbReference type="Proteomes" id="UP001219934">
    <property type="component" value="Unassembled WGS sequence"/>
</dbReference>
<comment type="caution">
    <text evidence="2">The sequence shown here is derived from an EMBL/GenBank/DDBJ whole genome shotgun (WGS) entry which is preliminary data.</text>
</comment>
<feature type="region of interest" description="Disordered" evidence="1">
    <location>
        <begin position="1"/>
        <end position="44"/>
    </location>
</feature>
<accession>A0AAD6FV82</accession>
<feature type="non-terminal residue" evidence="2">
    <location>
        <position position="1"/>
    </location>
</feature>
<evidence type="ECO:0000313" key="3">
    <source>
        <dbReference type="Proteomes" id="UP001219934"/>
    </source>
</evidence>
<proteinExistence type="predicted"/>
<keyword evidence="3" id="KW-1185">Reference proteome</keyword>
<gene>
    <name evidence="2" type="ORF">JOQ06_020705</name>
</gene>
<dbReference type="EMBL" id="JAPTMU010000001">
    <property type="protein sequence ID" value="KAJ4949187.1"/>
    <property type="molecule type" value="Genomic_DNA"/>
</dbReference>
<feature type="compositionally biased region" description="Polar residues" evidence="1">
    <location>
        <begin position="20"/>
        <end position="31"/>
    </location>
</feature>
<name>A0AAD6FV82_9TELE</name>
<reference evidence="2" key="1">
    <citation type="submission" date="2022-11" db="EMBL/GenBank/DDBJ databases">
        <title>Chromosome-level genome of Pogonophryne albipinna.</title>
        <authorList>
            <person name="Jo E."/>
        </authorList>
    </citation>
    <scope>NUCLEOTIDE SEQUENCE</scope>
    <source>
        <strain evidence="2">SGF0006</strain>
        <tissue evidence="2">Muscle</tissue>
    </source>
</reference>
<evidence type="ECO:0000256" key="1">
    <source>
        <dbReference type="SAM" id="MobiDB-lite"/>
    </source>
</evidence>
<feature type="region of interest" description="Disordered" evidence="1">
    <location>
        <begin position="65"/>
        <end position="113"/>
    </location>
</feature>
<sequence length="113" mass="11845">MNIETYFQRQKRAHPEEEQTQPGTEASTSASVAAREGQGAVAEPASSKAAVLNIFCFHSAASLGVRKPRSTGSSTSSGITEPSVAGRREATAGAFSLNGPGSQPEWNRVLNEP</sequence>
<evidence type="ECO:0000313" key="2">
    <source>
        <dbReference type="EMBL" id="KAJ4949187.1"/>
    </source>
</evidence>
<organism evidence="2 3">
    <name type="scientific">Pogonophryne albipinna</name>
    <dbReference type="NCBI Taxonomy" id="1090488"/>
    <lineage>
        <taxon>Eukaryota</taxon>
        <taxon>Metazoa</taxon>
        <taxon>Chordata</taxon>
        <taxon>Craniata</taxon>
        <taxon>Vertebrata</taxon>
        <taxon>Euteleostomi</taxon>
        <taxon>Actinopterygii</taxon>
        <taxon>Neopterygii</taxon>
        <taxon>Teleostei</taxon>
        <taxon>Neoteleostei</taxon>
        <taxon>Acanthomorphata</taxon>
        <taxon>Eupercaria</taxon>
        <taxon>Perciformes</taxon>
        <taxon>Notothenioidei</taxon>
        <taxon>Pogonophryne</taxon>
    </lineage>
</organism>
<dbReference type="AlphaFoldDB" id="A0AAD6FV82"/>